<organism evidence="1 2">
    <name type="scientific">Flavilitoribacter nigricans (strain ATCC 23147 / DSM 23189 / NBRC 102662 / NCIMB 1420 / SS-2)</name>
    <name type="common">Lewinella nigricans</name>
    <dbReference type="NCBI Taxonomy" id="1122177"/>
    <lineage>
        <taxon>Bacteria</taxon>
        <taxon>Pseudomonadati</taxon>
        <taxon>Bacteroidota</taxon>
        <taxon>Saprospiria</taxon>
        <taxon>Saprospirales</taxon>
        <taxon>Lewinellaceae</taxon>
        <taxon>Flavilitoribacter</taxon>
    </lineage>
</organism>
<evidence type="ECO:0000313" key="2">
    <source>
        <dbReference type="Proteomes" id="UP000223913"/>
    </source>
</evidence>
<evidence type="ECO:0000313" key="1">
    <source>
        <dbReference type="EMBL" id="PHN01500.1"/>
    </source>
</evidence>
<dbReference type="AlphaFoldDB" id="A0A2D0MZA0"/>
<dbReference type="OrthoDB" id="9805604at2"/>
<dbReference type="InterPro" id="IPR050793">
    <property type="entry name" value="CMP-NeuNAc_synthase"/>
</dbReference>
<dbReference type="InterPro" id="IPR029044">
    <property type="entry name" value="Nucleotide-diphossugar_trans"/>
</dbReference>
<dbReference type="SUPFAM" id="SSF53448">
    <property type="entry name" value="Nucleotide-diphospho-sugar transferases"/>
    <property type="match status" value="1"/>
</dbReference>
<dbReference type="GO" id="GO:0008781">
    <property type="term" value="F:N-acylneuraminate cytidylyltransferase activity"/>
    <property type="evidence" value="ECO:0007669"/>
    <property type="project" value="TreeGrafter"/>
</dbReference>
<dbReference type="PANTHER" id="PTHR21485:SF6">
    <property type="entry name" value="N-ACYLNEURAMINATE CYTIDYLYLTRANSFERASE-RELATED"/>
    <property type="match status" value="1"/>
</dbReference>
<sequence>MAINRNESIGFFLPVRKGSKRVANKNTRPFAGIKGGIVRLKLEQLVSCESLDEIILSTNDEVTMTIAKDVDPTGQKIKIYERPENLCQDSTDLVDLIKYVPSIVESRHILWGHATTPFVDSQEYEKAISTYLTQTQNGFDSLISVTPLQNFLIDPIKREMINFHDGNGLPSRWPRTQDLSMIYEVNHAIFITSRENYQKNADRIGSTPFFYEQNKVVSFDIDWEEDFLIAESLYEKIYR</sequence>
<protein>
    <submittedName>
        <fullName evidence="1">Acylneuraminate cytidylyltransferase</fullName>
    </submittedName>
</protein>
<keyword evidence="1" id="KW-0808">Transferase</keyword>
<keyword evidence="2" id="KW-1185">Reference proteome</keyword>
<comment type="caution">
    <text evidence="1">The sequence shown here is derived from an EMBL/GenBank/DDBJ whole genome shotgun (WGS) entry which is preliminary data.</text>
</comment>
<accession>A0A2D0MZA0</accession>
<dbReference type="InterPro" id="IPR003329">
    <property type="entry name" value="Cytidylyl_trans"/>
</dbReference>
<dbReference type="Gene3D" id="3.90.550.10">
    <property type="entry name" value="Spore Coat Polysaccharide Biosynthesis Protein SpsA, Chain A"/>
    <property type="match status" value="1"/>
</dbReference>
<dbReference type="Pfam" id="PF02348">
    <property type="entry name" value="CTP_transf_3"/>
    <property type="match status" value="1"/>
</dbReference>
<keyword evidence="1" id="KW-0548">Nucleotidyltransferase</keyword>
<dbReference type="RefSeq" id="WP_099155132.1">
    <property type="nucleotide sequence ID" value="NZ_PDUD01000054.1"/>
</dbReference>
<name>A0A2D0MZA0_FLAN2</name>
<dbReference type="Proteomes" id="UP000223913">
    <property type="component" value="Unassembled WGS sequence"/>
</dbReference>
<dbReference type="EMBL" id="PDUD01000054">
    <property type="protein sequence ID" value="PHN01500.1"/>
    <property type="molecule type" value="Genomic_DNA"/>
</dbReference>
<gene>
    <name evidence="1" type="ORF">CRP01_36985</name>
</gene>
<dbReference type="CDD" id="cd02513">
    <property type="entry name" value="CMP-NeuAc_Synthase"/>
    <property type="match status" value="1"/>
</dbReference>
<dbReference type="PANTHER" id="PTHR21485">
    <property type="entry name" value="HAD SUPERFAMILY MEMBERS CMAS AND KDSC"/>
    <property type="match status" value="1"/>
</dbReference>
<proteinExistence type="predicted"/>
<reference evidence="1 2" key="1">
    <citation type="submission" date="2017-10" db="EMBL/GenBank/DDBJ databases">
        <title>The draft genome sequence of Lewinella nigricans NBRC 102662.</title>
        <authorList>
            <person name="Wang K."/>
        </authorList>
    </citation>
    <scope>NUCLEOTIDE SEQUENCE [LARGE SCALE GENOMIC DNA]</scope>
    <source>
        <strain evidence="1 2">NBRC 102662</strain>
    </source>
</reference>